<dbReference type="AlphaFoldDB" id="A0AAD2H461"/>
<dbReference type="SUPFAM" id="SSF48464">
    <property type="entry name" value="ENTH/VHS domain"/>
    <property type="match status" value="1"/>
</dbReference>
<feature type="region of interest" description="Disordered" evidence="1">
    <location>
        <begin position="270"/>
        <end position="447"/>
    </location>
</feature>
<feature type="compositionally biased region" description="Pro residues" evidence="1">
    <location>
        <begin position="409"/>
        <end position="419"/>
    </location>
</feature>
<protein>
    <recommendedName>
        <fullName evidence="2">CID domain-containing protein</fullName>
    </recommendedName>
</protein>
<accession>A0AAD2H461</accession>
<reference evidence="3" key="1">
    <citation type="submission" date="2023-11" db="EMBL/GenBank/DDBJ databases">
        <authorList>
            <person name="De Vega J J."/>
            <person name="De Vega J J."/>
        </authorList>
    </citation>
    <scope>NUCLEOTIDE SEQUENCE</scope>
</reference>
<feature type="region of interest" description="Disordered" evidence="1">
    <location>
        <begin position="507"/>
        <end position="607"/>
    </location>
</feature>
<organism evidence="3 4">
    <name type="scientific">Mycena citricolor</name>
    <dbReference type="NCBI Taxonomy" id="2018698"/>
    <lineage>
        <taxon>Eukaryota</taxon>
        <taxon>Fungi</taxon>
        <taxon>Dikarya</taxon>
        <taxon>Basidiomycota</taxon>
        <taxon>Agaricomycotina</taxon>
        <taxon>Agaricomycetes</taxon>
        <taxon>Agaricomycetidae</taxon>
        <taxon>Agaricales</taxon>
        <taxon>Marasmiineae</taxon>
        <taxon>Mycenaceae</taxon>
        <taxon>Mycena</taxon>
    </lineage>
</organism>
<feature type="compositionally biased region" description="Low complexity" evidence="1">
    <location>
        <begin position="573"/>
        <end position="582"/>
    </location>
</feature>
<keyword evidence="4" id="KW-1185">Reference proteome</keyword>
<dbReference type="Gene3D" id="1.25.40.90">
    <property type="match status" value="1"/>
</dbReference>
<evidence type="ECO:0000256" key="1">
    <source>
        <dbReference type="SAM" id="MobiDB-lite"/>
    </source>
</evidence>
<dbReference type="PROSITE" id="PS51391">
    <property type="entry name" value="CID"/>
    <property type="match status" value="1"/>
</dbReference>
<proteinExistence type="predicted"/>
<evidence type="ECO:0000259" key="2">
    <source>
        <dbReference type="PROSITE" id="PS51391"/>
    </source>
</evidence>
<feature type="compositionally biased region" description="Low complexity" evidence="1">
    <location>
        <begin position="507"/>
        <end position="541"/>
    </location>
</feature>
<dbReference type="EMBL" id="CAVNYO010000132">
    <property type="protein sequence ID" value="CAK5267740.1"/>
    <property type="molecule type" value="Genomic_DNA"/>
</dbReference>
<feature type="compositionally biased region" description="Basic and acidic residues" evidence="1">
    <location>
        <begin position="385"/>
        <end position="395"/>
    </location>
</feature>
<feature type="domain" description="CID" evidence="2">
    <location>
        <begin position="1"/>
        <end position="174"/>
    </location>
</feature>
<feature type="compositionally biased region" description="Basic and acidic residues" evidence="1">
    <location>
        <begin position="287"/>
        <end position="307"/>
    </location>
</feature>
<sequence>MAHLLEFETALKEVVNAKRLSASKMNNLTEIALKSMADDTQLVSILFRTHKSLQSAAKISSLYVFDALARAARTQVSKHGLTGDINTHPGNCATFLLKLEGILDGLFQNMASVPLPEAKVSLNNADALFAPFQALSAAHTCLEKSKKVLDIWVKGSTFPASVLARLKEVVSNEPGKDNGVKVPTDPRLHAAAPPPTVIPAYAVPQAAPSADPQATLLALLTQAAANNAAAQAPPIPIAPLQPNYQQAALLQQLSLVASLGNVSQPPAPAAIPAYPSVSPPPYAPNGGDRRDPRVDGNDYRRNDDRAGFRRGPPGRYDSRDRDRDSRDYGHKDDRRGGRRDSRSRSPPSRFPGRREVRPYSPPRRPSLPEPAPPQPVGRAPARTAPGKDEFGRDIRPASPSPEPPDDLVAPPPKSPPAPVVSPRVEREPADAPAASNHDHQMSLPSSVDATSLVSNKIPSKQGLESFNLATFDFTAATSWETLGNLWQVTHGYPPSTEELMAFVMSGGQMQPSQQLSHQKQQQQQVSQQQQWGRQGQPSSRGGFRGRGGNFRGSGRGNHGGGNHYGGGYREDGGSQWQSSGSGDTDAVVLGGGQDISSIPDAGASGGRMQKVGEKWLFVREE</sequence>
<dbReference type="Proteomes" id="UP001295794">
    <property type="component" value="Unassembled WGS sequence"/>
</dbReference>
<gene>
    <name evidence="3" type="ORF">MYCIT1_LOCUS10508</name>
</gene>
<feature type="compositionally biased region" description="Gly residues" evidence="1">
    <location>
        <begin position="542"/>
        <end position="567"/>
    </location>
</feature>
<feature type="compositionally biased region" description="Basic and acidic residues" evidence="1">
    <location>
        <begin position="316"/>
        <end position="343"/>
    </location>
</feature>
<feature type="compositionally biased region" description="Pro residues" evidence="1">
    <location>
        <begin position="359"/>
        <end position="375"/>
    </location>
</feature>
<evidence type="ECO:0000313" key="4">
    <source>
        <dbReference type="Proteomes" id="UP001295794"/>
    </source>
</evidence>
<evidence type="ECO:0000313" key="3">
    <source>
        <dbReference type="EMBL" id="CAK5267740.1"/>
    </source>
</evidence>
<name>A0AAD2H461_9AGAR</name>
<comment type="caution">
    <text evidence="3">The sequence shown here is derived from an EMBL/GenBank/DDBJ whole genome shotgun (WGS) entry which is preliminary data.</text>
</comment>
<dbReference type="InterPro" id="IPR008942">
    <property type="entry name" value="ENTH_VHS"/>
</dbReference>
<dbReference type="InterPro" id="IPR006569">
    <property type="entry name" value="CID_dom"/>
</dbReference>